<gene>
    <name evidence="1" type="ORF">SLAV_06890</name>
</gene>
<dbReference type="RefSeq" id="WP_051840102.1">
    <property type="nucleotide sequence ID" value="NZ_CP024985.1"/>
</dbReference>
<dbReference type="GeneID" id="49382488"/>
<keyword evidence="2" id="KW-1185">Reference proteome</keyword>
<evidence type="ECO:0000313" key="2">
    <source>
        <dbReference type="Proteomes" id="UP000231791"/>
    </source>
</evidence>
<name>A0A2K8PC13_STRLA</name>
<dbReference type="Gene3D" id="3.90.230.10">
    <property type="entry name" value="Creatinase/methionine aminopeptidase superfamily"/>
    <property type="match status" value="1"/>
</dbReference>
<sequence>MVVLDFESLPAPYETGFARTVAVGDGPERRRLVGDLAVVADAAREAFRADEGITGRELHARIRALAAEAGRTPGAWHAGRLTGTPPATHAETTRPEAFIGPDDDRPLRRTLEEGWRAHWILEIHLVDEAHGHAGVHTELLDLV</sequence>
<reference evidence="1 2" key="1">
    <citation type="submission" date="2017-11" db="EMBL/GenBank/DDBJ databases">
        <title>Complete genome sequence of Streptomyces lavendulae subsp. lavendulae CCM 3239 (formerly 'Streptomyces aureofaciens CCM 3239'), the producer of the angucycline-type antibiotic auricin.</title>
        <authorList>
            <person name="Busche T."/>
            <person name="Novakova R."/>
            <person name="Al'Dilaimi A."/>
            <person name="Homerova D."/>
            <person name="Feckova L."/>
            <person name="Rezuchova B."/>
            <person name="Mingyar E."/>
            <person name="Csolleiova D."/>
            <person name="Bekeova C."/>
            <person name="Winkler A."/>
            <person name="Sevcikova B."/>
            <person name="Kalinowski J."/>
            <person name="Kormanec J."/>
            <person name="Ruckert C."/>
        </authorList>
    </citation>
    <scope>NUCLEOTIDE SEQUENCE [LARGE SCALE GENOMIC DNA]</scope>
    <source>
        <strain evidence="1 2">CCM 3239</strain>
    </source>
</reference>
<organism evidence="1 2">
    <name type="scientific">Streptomyces lavendulae subsp. lavendulae</name>
    <dbReference type="NCBI Taxonomy" id="58340"/>
    <lineage>
        <taxon>Bacteria</taxon>
        <taxon>Bacillati</taxon>
        <taxon>Actinomycetota</taxon>
        <taxon>Actinomycetes</taxon>
        <taxon>Kitasatosporales</taxon>
        <taxon>Streptomycetaceae</taxon>
        <taxon>Streptomyces</taxon>
    </lineage>
</organism>
<dbReference type="SUPFAM" id="SSF55920">
    <property type="entry name" value="Creatinase/aminopeptidase"/>
    <property type="match status" value="1"/>
</dbReference>
<dbReference type="KEGG" id="slx:SLAV_06890"/>
<evidence type="ECO:0000313" key="1">
    <source>
        <dbReference type="EMBL" id="ATZ23283.1"/>
    </source>
</evidence>
<dbReference type="OrthoDB" id="8418909at2"/>
<dbReference type="Proteomes" id="UP000231791">
    <property type="component" value="Chromosome"/>
</dbReference>
<dbReference type="AlphaFoldDB" id="A0A2K8PC13"/>
<dbReference type="InterPro" id="IPR036005">
    <property type="entry name" value="Creatinase/aminopeptidase-like"/>
</dbReference>
<dbReference type="EMBL" id="CP024985">
    <property type="protein sequence ID" value="ATZ23283.1"/>
    <property type="molecule type" value="Genomic_DNA"/>
</dbReference>
<proteinExistence type="predicted"/>
<accession>A0A2K8PC13</accession>
<protein>
    <submittedName>
        <fullName evidence="1">Uncharacterized protein</fullName>
    </submittedName>
</protein>